<evidence type="ECO:0000313" key="7">
    <source>
        <dbReference type="EMBL" id="WPH00823.1"/>
    </source>
</evidence>
<dbReference type="GO" id="GO:0005506">
    <property type="term" value="F:iron ion binding"/>
    <property type="evidence" value="ECO:0007669"/>
    <property type="project" value="InterPro"/>
</dbReference>
<dbReference type="PANTHER" id="PTHR24305:SF232">
    <property type="entry name" value="P450, PUTATIVE (EUROFUNG)-RELATED"/>
    <property type="match status" value="1"/>
</dbReference>
<proteinExistence type="inferred from homology"/>
<dbReference type="Gene3D" id="1.10.630.10">
    <property type="entry name" value="Cytochrome P450"/>
    <property type="match status" value="1"/>
</dbReference>
<evidence type="ECO:0000256" key="3">
    <source>
        <dbReference type="ARBA" id="ARBA00022723"/>
    </source>
</evidence>
<evidence type="ECO:0000256" key="5">
    <source>
        <dbReference type="PIRSR" id="PIRSR602401-1"/>
    </source>
</evidence>
<comment type="cofactor">
    <cofactor evidence="1 5">
        <name>heme</name>
        <dbReference type="ChEBI" id="CHEBI:30413"/>
    </cofactor>
</comment>
<dbReference type="PRINTS" id="PR00463">
    <property type="entry name" value="EP450I"/>
</dbReference>
<organism evidence="7 8">
    <name type="scientific">Acrodontium crateriforme</name>
    <dbReference type="NCBI Taxonomy" id="150365"/>
    <lineage>
        <taxon>Eukaryota</taxon>
        <taxon>Fungi</taxon>
        <taxon>Dikarya</taxon>
        <taxon>Ascomycota</taxon>
        <taxon>Pezizomycotina</taxon>
        <taxon>Dothideomycetes</taxon>
        <taxon>Dothideomycetidae</taxon>
        <taxon>Mycosphaerellales</taxon>
        <taxon>Teratosphaeriaceae</taxon>
        <taxon>Acrodontium</taxon>
    </lineage>
</organism>
<dbReference type="InterPro" id="IPR036396">
    <property type="entry name" value="Cyt_P450_sf"/>
</dbReference>
<keyword evidence="3 5" id="KW-0479">Metal-binding</keyword>
<dbReference type="PROSITE" id="PS00086">
    <property type="entry name" value="CYTOCHROME_P450"/>
    <property type="match status" value="1"/>
</dbReference>
<dbReference type="Proteomes" id="UP001303373">
    <property type="component" value="Chromosome 5"/>
</dbReference>
<keyword evidence="6" id="KW-0503">Monooxygenase</keyword>
<keyword evidence="4 5" id="KW-0408">Iron</keyword>
<name>A0AAQ3RC16_9PEZI</name>
<evidence type="ECO:0000256" key="6">
    <source>
        <dbReference type="RuleBase" id="RU000461"/>
    </source>
</evidence>
<comment type="similarity">
    <text evidence="2 6">Belongs to the cytochrome P450 family.</text>
</comment>
<dbReference type="EMBL" id="CP138584">
    <property type="protein sequence ID" value="WPH00823.1"/>
    <property type="molecule type" value="Genomic_DNA"/>
</dbReference>
<sequence length="533" mass="60309">MLTPMILLIVAPLLLLIVAPLLLLIVAPLLLFIWAASVILKPGLTSVPGPWLAKISNLYRIRMVQRGRFSYELVELHRKYGPAVRIGPDCVSLTDRRLIKDIYGYRTDFIKSDWVKSSQTLYNGKVVPALMTTQDKGYHAAMKRAIASAYSVTTLQGYETSVEDTVRLFLQKLDDLYAKRAKRVLSTNGFSSVSCIRLGQEKTTNANESDAYDVIGAVTMSRSMGLLEQGTDVDNMLKEIQVEAEYRAVGAVMPLIDYVYRKNGLVTMFAAPTYKIMIRARRMLHERLQDRTKEKHPGTLNDRNMMGFVGSNLQAGSDTTAIVLRTILYHALKTPEIVTRMQNELDAPGVTHPISFQQAFNELPYVNGVIQEAIRIFPPFALLLERMVPALGLELPDGTVLPENTKVGMFEYTMHLDKEIYGSDAEKFNPERWIRRAGEDEVRFKERYELMKASDMSFGHGQRRCVGVHVAELQIYKLIPALIGLLDIELENPEEEWQIKQKFFALQSNINVKIKWREGKSLGNFAKAEKKTG</sequence>
<dbReference type="AlphaFoldDB" id="A0AAQ3RC16"/>
<gene>
    <name evidence="7" type="ORF">R9X50_00365300</name>
</gene>
<keyword evidence="6" id="KW-0560">Oxidoreductase</keyword>
<protein>
    <recommendedName>
        <fullName evidence="9">Cytochrome P450</fullName>
    </recommendedName>
</protein>
<dbReference type="SUPFAM" id="SSF48264">
    <property type="entry name" value="Cytochrome P450"/>
    <property type="match status" value="1"/>
</dbReference>
<dbReference type="GO" id="GO:0016705">
    <property type="term" value="F:oxidoreductase activity, acting on paired donors, with incorporation or reduction of molecular oxygen"/>
    <property type="evidence" value="ECO:0007669"/>
    <property type="project" value="InterPro"/>
</dbReference>
<dbReference type="Pfam" id="PF00067">
    <property type="entry name" value="p450"/>
    <property type="match status" value="1"/>
</dbReference>
<feature type="binding site" description="axial binding residue" evidence="5">
    <location>
        <position position="465"/>
    </location>
    <ligand>
        <name>heme</name>
        <dbReference type="ChEBI" id="CHEBI:30413"/>
    </ligand>
    <ligandPart>
        <name>Fe</name>
        <dbReference type="ChEBI" id="CHEBI:18248"/>
    </ligandPart>
</feature>
<dbReference type="InterPro" id="IPR001128">
    <property type="entry name" value="Cyt_P450"/>
</dbReference>
<dbReference type="PRINTS" id="PR00385">
    <property type="entry name" value="P450"/>
</dbReference>
<dbReference type="InterPro" id="IPR017972">
    <property type="entry name" value="Cyt_P450_CS"/>
</dbReference>
<reference evidence="7 8" key="1">
    <citation type="submission" date="2023-11" db="EMBL/GenBank/DDBJ databases">
        <title>An acidophilic fungus is an integral part of prey digestion in a carnivorous sundew plant.</title>
        <authorList>
            <person name="Tsai I.J."/>
        </authorList>
    </citation>
    <scope>NUCLEOTIDE SEQUENCE [LARGE SCALE GENOMIC DNA]</scope>
    <source>
        <strain evidence="7">169a</strain>
    </source>
</reference>
<dbReference type="GO" id="GO:0020037">
    <property type="term" value="F:heme binding"/>
    <property type="evidence" value="ECO:0007669"/>
    <property type="project" value="InterPro"/>
</dbReference>
<evidence type="ECO:0000256" key="2">
    <source>
        <dbReference type="ARBA" id="ARBA00010617"/>
    </source>
</evidence>
<evidence type="ECO:0008006" key="9">
    <source>
        <dbReference type="Google" id="ProtNLM"/>
    </source>
</evidence>
<dbReference type="PANTHER" id="PTHR24305">
    <property type="entry name" value="CYTOCHROME P450"/>
    <property type="match status" value="1"/>
</dbReference>
<accession>A0AAQ3RC16</accession>
<keyword evidence="5 6" id="KW-0349">Heme</keyword>
<evidence type="ECO:0000313" key="8">
    <source>
        <dbReference type="Proteomes" id="UP001303373"/>
    </source>
</evidence>
<keyword evidence="8" id="KW-1185">Reference proteome</keyword>
<dbReference type="InterPro" id="IPR002401">
    <property type="entry name" value="Cyt_P450_E_grp-I"/>
</dbReference>
<evidence type="ECO:0000256" key="4">
    <source>
        <dbReference type="ARBA" id="ARBA00023004"/>
    </source>
</evidence>
<dbReference type="InterPro" id="IPR050121">
    <property type="entry name" value="Cytochrome_P450_monoxygenase"/>
</dbReference>
<evidence type="ECO:0000256" key="1">
    <source>
        <dbReference type="ARBA" id="ARBA00001971"/>
    </source>
</evidence>
<dbReference type="GO" id="GO:0004497">
    <property type="term" value="F:monooxygenase activity"/>
    <property type="evidence" value="ECO:0007669"/>
    <property type="project" value="UniProtKB-KW"/>
</dbReference>